<evidence type="ECO:0000313" key="7">
    <source>
        <dbReference type="EMBL" id="KAJ5493893.1"/>
    </source>
</evidence>
<keyword evidence="3" id="KW-0560">Oxidoreductase</keyword>
<keyword evidence="8" id="KW-1185">Reference proteome</keyword>
<feature type="transmembrane region" description="Helical" evidence="5">
    <location>
        <begin position="698"/>
        <end position="717"/>
    </location>
</feature>
<gene>
    <name evidence="7" type="ORF">N7463_009980</name>
</gene>
<keyword evidence="2" id="KW-0256">Endoplasmic reticulum</keyword>
<evidence type="ECO:0000256" key="1">
    <source>
        <dbReference type="ARBA" id="ARBA00004477"/>
    </source>
</evidence>
<evidence type="ECO:0000256" key="4">
    <source>
        <dbReference type="SAM" id="MobiDB-lite"/>
    </source>
</evidence>
<dbReference type="GO" id="GO:0005789">
    <property type="term" value="C:endoplasmic reticulum membrane"/>
    <property type="evidence" value="ECO:0007669"/>
    <property type="project" value="InterPro"/>
</dbReference>
<feature type="transmembrane region" description="Helical" evidence="5">
    <location>
        <begin position="830"/>
        <end position="853"/>
    </location>
</feature>
<dbReference type="SUPFAM" id="SSF103481">
    <property type="entry name" value="Multidrug resistance efflux transporter EmrE"/>
    <property type="match status" value="2"/>
</dbReference>
<dbReference type="AlphaFoldDB" id="A0A9W9XJ04"/>
<dbReference type="InterPro" id="IPR037185">
    <property type="entry name" value="EmrE-like"/>
</dbReference>
<dbReference type="GO" id="GO:0030234">
    <property type="term" value="F:enzyme regulator activity"/>
    <property type="evidence" value="ECO:0007669"/>
    <property type="project" value="InterPro"/>
</dbReference>
<dbReference type="EMBL" id="JAPWDS010000006">
    <property type="protein sequence ID" value="KAJ5493893.1"/>
    <property type="molecule type" value="Genomic_DNA"/>
</dbReference>
<evidence type="ECO:0000313" key="8">
    <source>
        <dbReference type="Proteomes" id="UP001149954"/>
    </source>
</evidence>
<dbReference type="Gene3D" id="3.20.20.100">
    <property type="entry name" value="NADP-dependent oxidoreductase domain"/>
    <property type="match status" value="1"/>
</dbReference>
<name>A0A9W9XJ04_9EURO</name>
<reference evidence="7" key="2">
    <citation type="journal article" date="2023" name="IMA Fungus">
        <title>Comparative genomic study of the Penicillium genus elucidates a diverse pangenome and 15 lateral gene transfer events.</title>
        <authorList>
            <person name="Petersen C."/>
            <person name="Sorensen T."/>
            <person name="Nielsen M.R."/>
            <person name="Sondergaard T.E."/>
            <person name="Sorensen J.L."/>
            <person name="Fitzpatrick D.A."/>
            <person name="Frisvad J.C."/>
            <person name="Nielsen K.L."/>
        </authorList>
    </citation>
    <scope>NUCLEOTIDE SEQUENCE</scope>
    <source>
        <strain evidence="7">IBT 29495</strain>
    </source>
</reference>
<dbReference type="PANTHER" id="PTHR19346">
    <property type="entry name" value="SUGAR PHOSPHATE TRANSPORTER DOMAIN-CONTAINING PROTEIN"/>
    <property type="match status" value="1"/>
</dbReference>
<comment type="subcellular location">
    <subcellularLocation>
        <location evidence="1">Endoplasmic reticulum membrane</location>
        <topology evidence="1">Multi-pass membrane protein</topology>
    </subcellularLocation>
</comment>
<dbReference type="PANTHER" id="PTHR19346:SF4">
    <property type="entry name" value="SUGAR PHOSPHATE TRANSPORTER DOMAIN-CONTAINING PROTEIN"/>
    <property type="match status" value="1"/>
</dbReference>
<dbReference type="GO" id="GO:0006874">
    <property type="term" value="P:intracellular calcium ion homeostasis"/>
    <property type="evidence" value="ECO:0007669"/>
    <property type="project" value="InterPro"/>
</dbReference>
<evidence type="ECO:0000259" key="6">
    <source>
        <dbReference type="Pfam" id="PF00248"/>
    </source>
</evidence>
<dbReference type="CDD" id="cd19075">
    <property type="entry name" value="AKR_AKR7A1-5"/>
    <property type="match status" value="1"/>
</dbReference>
<feature type="transmembrane region" description="Helical" evidence="5">
    <location>
        <begin position="738"/>
        <end position="757"/>
    </location>
</feature>
<dbReference type="Pfam" id="PF16965">
    <property type="entry name" value="CSG2"/>
    <property type="match status" value="1"/>
</dbReference>
<dbReference type="SUPFAM" id="SSF51430">
    <property type="entry name" value="NAD(P)-linked oxidoreductase"/>
    <property type="match status" value="1"/>
</dbReference>
<accession>A0A9W9XJ04</accession>
<dbReference type="InterPro" id="IPR023210">
    <property type="entry name" value="NADP_OxRdtase_dom"/>
</dbReference>
<dbReference type="Proteomes" id="UP001149954">
    <property type="component" value="Unassembled WGS sequence"/>
</dbReference>
<evidence type="ECO:0000256" key="5">
    <source>
        <dbReference type="SAM" id="Phobius"/>
    </source>
</evidence>
<reference evidence="7" key="1">
    <citation type="submission" date="2022-12" db="EMBL/GenBank/DDBJ databases">
        <authorList>
            <person name="Petersen C."/>
        </authorList>
    </citation>
    <scope>NUCLEOTIDE SEQUENCE</scope>
    <source>
        <strain evidence="7">IBT 29495</strain>
    </source>
</reference>
<dbReference type="InterPro" id="IPR026505">
    <property type="entry name" value="Solute_c_fam_35_mem_F3/F4"/>
</dbReference>
<proteinExistence type="predicted"/>
<feature type="region of interest" description="Disordered" evidence="4">
    <location>
        <begin position="376"/>
        <end position="495"/>
    </location>
</feature>
<sequence length="875" mass="97973">MPLIAQNPQPRVILGLMTFGPTEAKGARITSLDEFNKCLDYFQQQGFNEVDTARIYIGGEQEAFTAKANWKSRGLTLATKWYPTQPGFHKPEVVREKLELSLKELGTDTVDIFYLHAADRATPFAETLEAVNQLHKEGKFVQLGLSNFTAFEVAEICVLCAERGWVRPTIYQAMYNAITRNIETELVPACHRYGLDIVIYNPLAGGLFSGKYKSKDIPAEGRYSDSSSTGPNYRKRYFRDATFEALSIIEPVVEKHGLTMLETALRWVHHHSALRMDNGGRDGVLVGVSSFAQLETNLADLQKGPLPEEVVQALDQAWLVAKTNSPNYWHLDLKYTYDTQKAVFGPKLVKANNDIQRIWKLFNTVQRFRDMNTVHYSKSDKNTPDGGIHVGVVKPTSTSPPPIDVVASDSFELSEPRVTSTPDAVYDFDSDDEMVVNRPPLHRPTDGRSQQPLLKDDHHRRSRSSFGNGDAEGRPMLHETRRPTIRSKSPEHDAARATRKKYMVASGFLFLSLISFVIQTETASYIQNELGWKKPYCMLYMTHGSWTLLWLVQLGILRLQKRKLSWNAFWRRHVSHIRTTAQMVESQEVHLSPRASNRSPVRYMLLTTAFVTTALTVAGGSWYVAVNMTTASDLTAIYNCSAFFAYAFSIPLLNEKLRFDKVFSVAVATIGVMVVAYGDRPAKKPSKGGETVEDRVAQNRLLGNVVIGIGSVLYGLYEVLYKRFACPPEGTSPGRGTIFANTFGSLIGVFTLLVLWIPLPFLHWTGLETFEWPTGEAAWMLIISVGANATFSGSFLVLISLTSPVLSSVAALLTIFLVALVDWFRTGDPLSMASIIGGVLIMVAFFMLSFSTYREMNEERKKHLEQDEVESDSDA</sequence>
<keyword evidence="5" id="KW-0812">Transmembrane</keyword>
<feature type="transmembrane region" description="Helical" evidence="5">
    <location>
        <begin position="636"/>
        <end position="654"/>
    </location>
</feature>
<evidence type="ECO:0000256" key="2">
    <source>
        <dbReference type="ARBA" id="ARBA00022824"/>
    </source>
</evidence>
<feature type="transmembrane region" description="Helical" evidence="5">
    <location>
        <begin position="603"/>
        <end position="624"/>
    </location>
</feature>
<feature type="transmembrane region" description="Helical" evidence="5">
    <location>
        <begin position="502"/>
        <end position="518"/>
    </location>
</feature>
<feature type="compositionally biased region" description="Basic and acidic residues" evidence="4">
    <location>
        <begin position="471"/>
        <end position="495"/>
    </location>
</feature>
<dbReference type="GO" id="GO:0016491">
    <property type="term" value="F:oxidoreductase activity"/>
    <property type="evidence" value="ECO:0007669"/>
    <property type="project" value="UniProtKB-KW"/>
</dbReference>
<dbReference type="Pfam" id="PF00248">
    <property type="entry name" value="Aldo_ket_red"/>
    <property type="match status" value="1"/>
</dbReference>
<evidence type="ECO:0000256" key="3">
    <source>
        <dbReference type="ARBA" id="ARBA00023002"/>
    </source>
</evidence>
<protein>
    <submittedName>
        <fullName evidence="7">Drug/metabolite transporter</fullName>
    </submittedName>
</protein>
<dbReference type="InterPro" id="IPR031581">
    <property type="entry name" value="Csg2"/>
</dbReference>
<comment type="caution">
    <text evidence="7">The sequence shown here is derived from an EMBL/GenBank/DDBJ whole genome shotgun (WGS) entry which is preliminary data.</text>
</comment>
<organism evidence="7 8">
    <name type="scientific">Penicillium fimorum</name>
    <dbReference type="NCBI Taxonomy" id="1882269"/>
    <lineage>
        <taxon>Eukaryota</taxon>
        <taxon>Fungi</taxon>
        <taxon>Dikarya</taxon>
        <taxon>Ascomycota</taxon>
        <taxon>Pezizomycotina</taxon>
        <taxon>Eurotiomycetes</taxon>
        <taxon>Eurotiomycetidae</taxon>
        <taxon>Eurotiales</taxon>
        <taxon>Aspergillaceae</taxon>
        <taxon>Penicillium</taxon>
    </lineage>
</organism>
<dbReference type="InterPro" id="IPR036812">
    <property type="entry name" value="NAD(P)_OxRdtase_dom_sf"/>
</dbReference>
<keyword evidence="5" id="KW-0472">Membrane</keyword>
<feature type="transmembrane region" description="Helical" evidence="5">
    <location>
        <begin position="777"/>
        <end position="798"/>
    </location>
</feature>
<feature type="transmembrane region" description="Helical" evidence="5">
    <location>
        <begin position="805"/>
        <end position="824"/>
    </location>
</feature>
<keyword evidence="5" id="KW-1133">Transmembrane helix</keyword>
<feature type="transmembrane region" description="Helical" evidence="5">
    <location>
        <begin position="538"/>
        <end position="557"/>
    </location>
</feature>
<dbReference type="OrthoDB" id="10062838at2759"/>
<feature type="domain" description="NADP-dependent oxidoreductase" evidence="6">
    <location>
        <begin position="12"/>
        <end position="318"/>
    </location>
</feature>
<feature type="transmembrane region" description="Helical" evidence="5">
    <location>
        <begin position="661"/>
        <end position="678"/>
    </location>
</feature>